<evidence type="ECO:0000256" key="1">
    <source>
        <dbReference type="SAM" id="MobiDB-lite"/>
    </source>
</evidence>
<dbReference type="AlphaFoldDB" id="A0A0C9WH18"/>
<proteinExistence type="predicted"/>
<accession>A0A0C9WH18</accession>
<dbReference type="EMBL" id="KN839194">
    <property type="protein sequence ID" value="KIJ90419.1"/>
    <property type="molecule type" value="Genomic_DNA"/>
</dbReference>
<name>A0A0C9WH18_9AGAR</name>
<protein>
    <submittedName>
        <fullName evidence="2">Uncharacterized protein</fullName>
    </submittedName>
</protein>
<sequence length="70" mass="7501">MSTIPSGRAAPSDGDDAQRRHPAATQNRHLSPPNDHNTAPNNANTTPRHPVNKRRPGATSLSATWQPDGE</sequence>
<feature type="compositionally biased region" description="Low complexity" evidence="1">
    <location>
        <begin position="32"/>
        <end position="49"/>
    </location>
</feature>
<gene>
    <name evidence="2" type="ORF">K443DRAFT_15261</name>
</gene>
<keyword evidence="3" id="KW-1185">Reference proteome</keyword>
<evidence type="ECO:0000313" key="3">
    <source>
        <dbReference type="Proteomes" id="UP000054477"/>
    </source>
</evidence>
<dbReference type="HOGENOM" id="CLU_2758181_0_0_1"/>
<reference evidence="2 3" key="1">
    <citation type="submission" date="2014-04" db="EMBL/GenBank/DDBJ databases">
        <authorList>
            <consortium name="DOE Joint Genome Institute"/>
            <person name="Kuo A."/>
            <person name="Kohler A."/>
            <person name="Nagy L.G."/>
            <person name="Floudas D."/>
            <person name="Copeland A."/>
            <person name="Barry K.W."/>
            <person name="Cichocki N."/>
            <person name="Veneault-Fourrey C."/>
            <person name="LaButti K."/>
            <person name="Lindquist E.A."/>
            <person name="Lipzen A."/>
            <person name="Lundell T."/>
            <person name="Morin E."/>
            <person name="Murat C."/>
            <person name="Sun H."/>
            <person name="Tunlid A."/>
            <person name="Henrissat B."/>
            <person name="Grigoriev I.V."/>
            <person name="Hibbett D.S."/>
            <person name="Martin F."/>
            <person name="Nordberg H.P."/>
            <person name="Cantor M.N."/>
            <person name="Hua S.X."/>
        </authorList>
    </citation>
    <scope>NUCLEOTIDE SEQUENCE [LARGE SCALE GENOMIC DNA]</scope>
    <source>
        <strain evidence="2 3">LaAM-08-1</strain>
    </source>
</reference>
<dbReference type="Proteomes" id="UP000054477">
    <property type="component" value="Unassembled WGS sequence"/>
</dbReference>
<evidence type="ECO:0000313" key="2">
    <source>
        <dbReference type="EMBL" id="KIJ90419.1"/>
    </source>
</evidence>
<feature type="compositionally biased region" description="Polar residues" evidence="1">
    <location>
        <begin position="59"/>
        <end position="70"/>
    </location>
</feature>
<feature type="region of interest" description="Disordered" evidence="1">
    <location>
        <begin position="1"/>
        <end position="70"/>
    </location>
</feature>
<reference evidence="3" key="2">
    <citation type="submission" date="2015-01" db="EMBL/GenBank/DDBJ databases">
        <title>Evolutionary Origins and Diversification of the Mycorrhizal Mutualists.</title>
        <authorList>
            <consortium name="DOE Joint Genome Institute"/>
            <consortium name="Mycorrhizal Genomics Consortium"/>
            <person name="Kohler A."/>
            <person name="Kuo A."/>
            <person name="Nagy L.G."/>
            <person name="Floudas D."/>
            <person name="Copeland A."/>
            <person name="Barry K.W."/>
            <person name="Cichocki N."/>
            <person name="Veneault-Fourrey C."/>
            <person name="LaButti K."/>
            <person name="Lindquist E.A."/>
            <person name="Lipzen A."/>
            <person name="Lundell T."/>
            <person name="Morin E."/>
            <person name="Murat C."/>
            <person name="Riley R."/>
            <person name="Ohm R."/>
            <person name="Sun H."/>
            <person name="Tunlid A."/>
            <person name="Henrissat B."/>
            <person name="Grigoriev I.V."/>
            <person name="Hibbett D.S."/>
            <person name="Martin F."/>
        </authorList>
    </citation>
    <scope>NUCLEOTIDE SEQUENCE [LARGE SCALE GENOMIC DNA]</scope>
    <source>
        <strain evidence="3">LaAM-08-1</strain>
    </source>
</reference>
<organism evidence="2 3">
    <name type="scientific">Laccaria amethystina LaAM-08-1</name>
    <dbReference type="NCBI Taxonomy" id="1095629"/>
    <lineage>
        <taxon>Eukaryota</taxon>
        <taxon>Fungi</taxon>
        <taxon>Dikarya</taxon>
        <taxon>Basidiomycota</taxon>
        <taxon>Agaricomycotina</taxon>
        <taxon>Agaricomycetes</taxon>
        <taxon>Agaricomycetidae</taxon>
        <taxon>Agaricales</taxon>
        <taxon>Agaricineae</taxon>
        <taxon>Hydnangiaceae</taxon>
        <taxon>Laccaria</taxon>
    </lineage>
</organism>